<protein>
    <submittedName>
        <fullName evidence="2">Uncharacterized protein</fullName>
    </submittedName>
</protein>
<organism evidence="2 3">
    <name type="scientific">Mycena pura</name>
    <dbReference type="NCBI Taxonomy" id="153505"/>
    <lineage>
        <taxon>Eukaryota</taxon>
        <taxon>Fungi</taxon>
        <taxon>Dikarya</taxon>
        <taxon>Basidiomycota</taxon>
        <taxon>Agaricomycotina</taxon>
        <taxon>Agaricomycetes</taxon>
        <taxon>Agaricomycetidae</taxon>
        <taxon>Agaricales</taxon>
        <taxon>Marasmiineae</taxon>
        <taxon>Mycenaceae</taxon>
        <taxon>Mycena</taxon>
    </lineage>
</organism>
<comment type="caution">
    <text evidence="2">The sequence shown here is derived from an EMBL/GenBank/DDBJ whole genome shotgun (WGS) entry which is preliminary data.</text>
</comment>
<feature type="region of interest" description="Disordered" evidence="1">
    <location>
        <begin position="24"/>
        <end position="56"/>
    </location>
</feature>
<proteinExistence type="predicted"/>
<feature type="region of interest" description="Disordered" evidence="1">
    <location>
        <begin position="108"/>
        <end position="133"/>
    </location>
</feature>
<name>A0AAD6YE07_9AGAR</name>
<dbReference type="Proteomes" id="UP001219525">
    <property type="component" value="Unassembled WGS sequence"/>
</dbReference>
<evidence type="ECO:0000313" key="3">
    <source>
        <dbReference type="Proteomes" id="UP001219525"/>
    </source>
</evidence>
<keyword evidence="3" id="KW-1185">Reference proteome</keyword>
<accession>A0AAD6YE07</accession>
<dbReference type="AlphaFoldDB" id="A0AAD6YE07"/>
<evidence type="ECO:0000256" key="1">
    <source>
        <dbReference type="SAM" id="MobiDB-lite"/>
    </source>
</evidence>
<reference evidence="2" key="1">
    <citation type="submission" date="2023-03" db="EMBL/GenBank/DDBJ databases">
        <title>Massive genome expansion in bonnet fungi (Mycena s.s.) driven by repeated elements and novel gene families across ecological guilds.</title>
        <authorList>
            <consortium name="Lawrence Berkeley National Laboratory"/>
            <person name="Harder C.B."/>
            <person name="Miyauchi S."/>
            <person name="Viragh M."/>
            <person name="Kuo A."/>
            <person name="Thoen E."/>
            <person name="Andreopoulos B."/>
            <person name="Lu D."/>
            <person name="Skrede I."/>
            <person name="Drula E."/>
            <person name="Henrissat B."/>
            <person name="Morin E."/>
            <person name="Kohler A."/>
            <person name="Barry K."/>
            <person name="LaButti K."/>
            <person name="Morin E."/>
            <person name="Salamov A."/>
            <person name="Lipzen A."/>
            <person name="Mereny Z."/>
            <person name="Hegedus B."/>
            <person name="Baldrian P."/>
            <person name="Stursova M."/>
            <person name="Weitz H."/>
            <person name="Taylor A."/>
            <person name="Grigoriev I.V."/>
            <person name="Nagy L.G."/>
            <person name="Martin F."/>
            <person name="Kauserud H."/>
        </authorList>
    </citation>
    <scope>NUCLEOTIDE SEQUENCE</scope>
    <source>
        <strain evidence="2">9144</strain>
    </source>
</reference>
<sequence length="227" mass="24616">MVPSAQPVSGGAQCRMRNADHTTYADAPKLPQTPHTCMPSPRTCMPSAPRGPGTHPPLRHLAAWARLSPALRTFKLAFLPAPAHSQPPGLAALLRAATRFARLVLNGAGRVPTPDPPDLPPRRARPGLHHVRRRARRTAPCGCSALALTEATDPAVFVDAAPLLPFVFASLRPHLHLVSHAPEVDEENIVTTRCNRVRHTRSFDNQISEVSRAKKPCSSRGAKWLDS</sequence>
<evidence type="ECO:0000313" key="2">
    <source>
        <dbReference type="EMBL" id="KAJ7211407.1"/>
    </source>
</evidence>
<gene>
    <name evidence="2" type="ORF">GGX14DRAFT_394319</name>
</gene>
<dbReference type="EMBL" id="JARJCW010000026">
    <property type="protein sequence ID" value="KAJ7211407.1"/>
    <property type="molecule type" value="Genomic_DNA"/>
</dbReference>
<feature type="compositionally biased region" description="Basic residues" evidence="1">
    <location>
        <begin position="122"/>
        <end position="133"/>
    </location>
</feature>